<evidence type="ECO:0000313" key="3">
    <source>
        <dbReference type="Proteomes" id="UP001208570"/>
    </source>
</evidence>
<evidence type="ECO:0000313" key="2">
    <source>
        <dbReference type="EMBL" id="KAK2156040.1"/>
    </source>
</evidence>
<keyword evidence="3" id="KW-1185">Reference proteome</keyword>
<organism evidence="2 3">
    <name type="scientific">Paralvinella palmiformis</name>
    <dbReference type="NCBI Taxonomy" id="53620"/>
    <lineage>
        <taxon>Eukaryota</taxon>
        <taxon>Metazoa</taxon>
        <taxon>Spiralia</taxon>
        <taxon>Lophotrochozoa</taxon>
        <taxon>Annelida</taxon>
        <taxon>Polychaeta</taxon>
        <taxon>Sedentaria</taxon>
        <taxon>Canalipalpata</taxon>
        <taxon>Terebellida</taxon>
        <taxon>Terebelliformia</taxon>
        <taxon>Alvinellidae</taxon>
        <taxon>Paralvinella</taxon>
    </lineage>
</organism>
<protein>
    <submittedName>
        <fullName evidence="2">Uncharacterized protein</fullName>
    </submittedName>
</protein>
<feature type="compositionally biased region" description="Basic and acidic residues" evidence="1">
    <location>
        <begin position="394"/>
        <end position="403"/>
    </location>
</feature>
<dbReference type="AlphaFoldDB" id="A0AAD9N453"/>
<evidence type="ECO:0000256" key="1">
    <source>
        <dbReference type="SAM" id="MobiDB-lite"/>
    </source>
</evidence>
<sequence>MARSGDFLSGSGLHLDRLNMKMDPDEYTGQVGKYGKEFNINMTRISSKNRDIHESMLAYSEHARKTSQSRLLSTSLPDASVLRVRAHHIPEMKHASRKWKPLAPLDGEDNDTSKSDDAFQRKLEKLQEESKTLEGNDKQFQTDHGSYSRVAVVGAAPEGERTKRVHLPPKSVISVANLDALFDKRHRRRTVWTSTDSCSLSNDRTPSPTNILVRESLKAAAAEEREEEESGPVDDSPVARAERSRKRREAKTRLLLRDAISSLEALEENMKNPMLTLPRLKKPKRLTLSKGTLDVIPEIRREDEVENDDDDNRNDVSVHMSTWKSEPGYKSRDYHHVYPYSNNATVLDDGKYSIKSDPFQWRTTKLQQQKTTRRGTKDPDNKVSSVRRTSVKNDSLDHQRYDPDIHIKERKRRLQEHAKVRLRKPMRFKFLKNDSEPR</sequence>
<proteinExistence type="predicted"/>
<comment type="caution">
    <text evidence="2">The sequence shown here is derived from an EMBL/GenBank/DDBJ whole genome shotgun (WGS) entry which is preliminary data.</text>
</comment>
<gene>
    <name evidence="2" type="ORF">LSH36_223g02045</name>
</gene>
<reference evidence="2" key="1">
    <citation type="journal article" date="2023" name="Mol. Biol. Evol.">
        <title>Third-Generation Sequencing Reveals the Adaptive Role of the Epigenome in Three Deep-Sea Polychaetes.</title>
        <authorList>
            <person name="Perez M."/>
            <person name="Aroh O."/>
            <person name="Sun Y."/>
            <person name="Lan Y."/>
            <person name="Juniper S.K."/>
            <person name="Young C.R."/>
            <person name="Angers B."/>
            <person name="Qian P.Y."/>
        </authorList>
    </citation>
    <scope>NUCLEOTIDE SEQUENCE</scope>
    <source>
        <strain evidence="2">P08H-3</strain>
    </source>
</reference>
<accession>A0AAD9N453</accession>
<dbReference type="EMBL" id="JAODUP010000223">
    <property type="protein sequence ID" value="KAK2156040.1"/>
    <property type="molecule type" value="Genomic_DNA"/>
</dbReference>
<dbReference type="Proteomes" id="UP001208570">
    <property type="component" value="Unassembled WGS sequence"/>
</dbReference>
<feature type="region of interest" description="Disordered" evidence="1">
    <location>
        <begin position="364"/>
        <end position="403"/>
    </location>
</feature>
<feature type="region of interest" description="Disordered" evidence="1">
    <location>
        <begin position="218"/>
        <end position="249"/>
    </location>
</feature>
<feature type="region of interest" description="Disordered" evidence="1">
    <location>
        <begin position="92"/>
        <end position="117"/>
    </location>
</feature>
<name>A0AAD9N453_9ANNE</name>